<keyword evidence="3" id="KW-1185">Reference proteome</keyword>
<protein>
    <recommendedName>
        <fullName evidence="4">Alanine and proline-rich secreted protein Apa</fullName>
    </recommendedName>
</protein>
<comment type="caution">
    <text evidence="2">The sequence shown here is derived from an EMBL/GenBank/DDBJ whole genome shotgun (WGS) entry which is preliminary data.</text>
</comment>
<dbReference type="RefSeq" id="WP_245415368.1">
    <property type="nucleotide sequence ID" value="NZ_QGTR01000004.1"/>
</dbReference>
<gene>
    <name evidence="2" type="ORF">DFR52_10443</name>
</gene>
<organism evidence="2 3">
    <name type="scientific">Hoeflea marina</name>
    <dbReference type="NCBI Taxonomy" id="274592"/>
    <lineage>
        <taxon>Bacteria</taxon>
        <taxon>Pseudomonadati</taxon>
        <taxon>Pseudomonadota</taxon>
        <taxon>Alphaproteobacteria</taxon>
        <taxon>Hyphomicrobiales</taxon>
        <taxon>Rhizobiaceae</taxon>
        <taxon>Hoeflea</taxon>
    </lineage>
</organism>
<evidence type="ECO:0008006" key="4">
    <source>
        <dbReference type="Google" id="ProtNLM"/>
    </source>
</evidence>
<dbReference type="AlphaFoldDB" id="A0A317PFF2"/>
<proteinExistence type="predicted"/>
<sequence length="263" mass="27885">MTKHVRQTRAVCLSWPLSLILVALVSLPFLVALSPKPAFALSELKPAADDAAPDAEIPDEPAAPELEEPQIGPDGGLPDPGPVIRAPAEPRDEDPAVTVPAAPDAAAPLPDVLTDVSVLPEPVARMRQLIIEAATTGDPEKLRALLGAGPTATRLSLAGTDDDPVAYLRSLSGDAGGQEILAIMLDILGTGFVHIDPGTPEELYVWPYFTAMPLESLTPPQRVELLRIVTAGDVEDMLGFGSYNFYRLGISPEGEWQFFLAGD</sequence>
<evidence type="ECO:0000313" key="2">
    <source>
        <dbReference type="EMBL" id="PWV98754.1"/>
    </source>
</evidence>
<dbReference type="Proteomes" id="UP000246352">
    <property type="component" value="Unassembled WGS sequence"/>
</dbReference>
<dbReference type="EMBL" id="QGTR01000004">
    <property type="protein sequence ID" value="PWV98754.1"/>
    <property type="molecule type" value="Genomic_DNA"/>
</dbReference>
<name>A0A317PFF2_9HYPH</name>
<evidence type="ECO:0000256" key="1">
    <source>
        <dbReference type="SAM" id="MobiDB-lite"/>
    </source>
</evidence>
<accession>A0A317PFF2</accession>
<evidence type="ECO:0000313" key="3">
    <source>
        <dbReference type="Proteomes" id="UP000246352"/>
    </source>
</evidence>
<feature type="region of interest" description="Disordered" evidence="1">
    <location>
        <begin position="50"/>
        <end position="96"/>
    </location>
</feature>
<reference evidence="2 3" key="1">
    <citation type="submission" date="2018-05" db="EMBL/GenBank/DDBJ databases">
        <title>Genomic Encyclopedia of Type Strains, Phase IV (KMG-IV): sequencing the most valuable type-strain genomes for metagenomic binning, comparative biology and taxonomic classification.</title>
        <authorList>
            <person name="Goeker M."/>
        </authorList>
    </citation>
    <scope>NUCLEOTIDE SEQUENCE [LARGE SCALE GENOMIC DNA]</scope>
    <source>
        <strain evidence="2 3">DSM 16791</strain>
    </source>
</reference>